<name>A0A060DMZ0_9PROT</name>
<protein>
    <submittedName>
        <fullName evidence="1">Uncharacterized protein</fullName>
    </submittedName>
</protein>
<evidence type="ECO:0000313" key="10">
    <source>
        <dbReference type="Proteomes" id="UP000325333"/>
    </source>
</evidence>
<dbReference type="EMBL" id="POWG01000037">
    <property type="protein sequence ID" value="PNQ96058.1"/>
    <property type="molecule type" value="Genomic_DNA"/>
</dbReference>
<dbReference type="EMBL" id="JBJLSN010000028">
    <property type="protein sequence ID" value="MFL7903176.1"/>
    <property type="molecule type" value="Genomic_DNA"/>
</dbReference>
<gene>
    <name evidence="1" type="ORF">ABAZ39_09430</name>
    <name evidence="3" type="ORF">ACJ41P_18735</name>
    <name evidence="4" type="ORF">C1S70_25880</name>
    <name evidence="5" type="ORF">D3093_00030</name>
    <name evidence="6" type="ORF">D3093_14095</name>
    <name evidence="2" type="ORF">FH063_006494</name>
</gene>
<reference evidence="1 7" key="1">
    <citation type="journal article" date="2014" name="Genome Announc.">
        <title>Complete Genome Sequence of the Model Rhizosphere Strain Azospirillum brasilense Az39, Successfully Applied in Agriculture.</title>
        <authorList>
            <person name="Rivera D."/>
            <person name="Revale S."/>
            <person name="Molina R."/>
            <person name="Gualpa J."/>
            <person name="Puente M."/>
            <person name="Maroniche G."/>
            <person name="Paris G."/>
            <person name="Baker D."/>
            <person name="Clavijo B."/>
            <person name="McLay K."/>
            <person name="Spaepen S."/>
            <person name="Perticari A."/>
            <person name="Vazquez M."/>
            <person name="Wisniewski-Dye F."/>
            <person name="Watkins C."/>
            <person name="Martinez-Abarca F."/>
            <person name="Vanderleyden J."/>
            <person name="Cassan F."/>
        </authorList>
    </citation>
    <scope>NUCLEOTIDE SEQUENCE [LARGE SCALE GENOMIC DNA]</scope>
    <source>
        <strain evidence="1 7">Az39</strain>
    </source>
</reference>
<evidence type="ECO:0000313" key="8">
    <source>
        <dbReference type="Proteomes" id="UP000236268"/>
    </source>
</evidence>
<evidence type="ECO:0000313" key="5">
    <source>
        <dbReference type="EMBL" id="QCN93790.1"/>
    </source>
</evidence>
<organism evidence="1 7">
    <name type="scientific">Azospirillum argentinense</name>
    <dbReference type="NCBI Taxonomy" id="2970906"/>
    <lineage>
        <taxon>Bacteria</taxon>
        <taxon>Pseudomonadati</taxon>
        <taxon>Pseudomonadota</taxon>
        <taxon>Alphaproteobacteria</taxon>
        <taxon>Rhodospirillales</taxon>
        <taxon>Azospirillaceae</taxon>
        <taxon>Azospirillum</taxon>
    </lineage>
</organism>
<reference evidence="5 9" key="3">
    <citation type="submission" date="2018-09" db="EMBL/GenBank/DDBJ databases">
        <title>Whole genome based analysis of evolution and adaptive divergence in Indian and Brazilian strains of Azospirillum brasilense.</title>
        <authorList>
            <person name="Singh C."/>
            <person name="Tripathi A.K."/>
        </authorList>
    </citation>
    <scope>NUCLEOTIDE SEQUENCE [LARGE SCALE GENOMIC DNA]</scope>
    <source>
        <strain evidence="5 9">MTCC4035</strain>
    </source>
</reference>
<dbReference type="OrthoDB" id="7360847at2"/>
<evidence type="ECO:0000313" key="4">
    <source>
        <dbReference type="EMBL" id="PNQ96058.1"/>
    </source>
</evidence>
<keyword evidence="11" id="KW-1185">Reference proteome</keyword>
<dbReference type="KEGG" id="aare:D3093_00030"/>
<dbReference type="Proteomes" id="UP000298595">
    <property type="component" value="Chromosome"/>
</dbReference>
<evidence type="ECO:0000313" key="11">
    <source>
        <dbReference type="Proteomes" id="UP001628281"/>
    </source>
</evidence>
<evidence type="ECO:0000313" key="1">
    <source>
        <dbReference type="EMBL" id="AIB12219.1"/>
    </source>
</evidence>
<accession>A0A060DMZ0</accession>
<dbReference type="Proteomes" id="UP000236268">
    <property type="component" value="Unassembled WGS sequence"/>
</dbReference>
<evidence type="ECO:0000313" key="2">
    <source>
        <dbReference type="EMBL" id="KAA1054659.1"/>
    </source>
</evidence>
<evidence type="ECO:0000313" key="3">
    <source>
        <dbReference type="EMBL" id="MFL7903176.1"/>
    </source>
</evidence>
<evidence type="ECO:0000313" key="9">
    <source>
        <dbReference type="Proteomes" id="UP000298595"/>
    </source>
</evidence>
<dbReference type="EMBL" id="VEWN01000009">
    <property type="protein sequence ID" value="KAA1054659.1"/>
    <property type="molecule type" value="Genomic_DNA"/>
</dbReference>
<dbReference type="EMBL" id="CP007793">
    <property type="protein sequence ID" value="AIB12219.1"/>
    <property type="molecule type" value="Genomic_DNA"/>
</dbReference>
<dbReference type="Proteomes" id="UP000325333">
    <property type="component" value="Unassembled WGS sequence"/>
</dbReference>
<sequence length="71" mass="7847">MLIATTTEQITSSSRVHIALVDEFIQLAQNRIDGQNDPFVRESLADLLSTLREERSGYLDLLNAAMLAKAA</sequence>
<dbReference type="EMBL" id="CP032321">
    <property type="protein sequence ID" value="QCN96291.1"/>
    <property type="molecule type" value="Genomic_DNA"/>
</dbReference>
<proteinExistence type="predicted"/>
<dbReference type="Proteomes" id="UP001628281">
    <property type="component" value="Unassembled WGS sequence"/>
</dbReference>
<dbReference type="KEGG" id="aare:D3093_14095"/>
<evidence type="ECO:0000313" key="6">
    <source>
        <dbReference type="EMBL" id="QCN96291.1"/>
    </source>
</evidence>
<dbReference type="RefSeq" id="WP_038528762.1">
    <property type="nucleotide sequence ID" value="NZ_CP007793.1"/>
</dbReference>
<dbReference type="AlphaFoldDB" id="A0A060DMZ0"/>
<reference evidence="4 8" key="2">
    <citation type="submission" date="2018-01" db="EMBL/GenBank/DDBJ databases">
        <title>Whole genome sequence of Azospirillum brasilense REC3 isolated from strawberry roots.</title>
        <authorList>
            <person name="Fontana C.A."/>
            <person name="Salazar S.M."/>
            <person name="Bassi D."/>
            <person name="Puglisi E."/>
            <person name="Lovaisa N.C."/>
            <person name="Toffoli L.M."/>
            <person name="Pedraza R."/>
            <person name="Cocconcelli P.S."/>
        </authorList>
    </citation>
    <scope>NUCLEOTIDE SEQUENCE [LARGE SCALE GENOMIC DNA]</scope>
    <source>
        <strain evidence="4 8">REC3</strain>
    </source>
</reference>
<dbReference type="EMBL" id="CP032321">
    <property type="protein sequence ID" value="QCN93790.1"/>
    <property type="molecule type" value="Genomic_DNA"/>
</dbReference>
<evidence type="ECO:0000313" key="7">
    <source>
        <dbReference type="Proteomes" id="UP000027186"/>
    </source>
</evidence>
<reference evidence="2 10" key="4">
    <citation type="submission" date="2019-07" db="EMBL/GenBank/DDBJ databases">
        <title>Genome sequencing of the stress-tolerant strain Azospirillum brasilense Az19.</title>
        <authorList>
            <person name="Maroniche G.A."/>
            <person name="Garcia J.E."/>
            <person name="Pagnussat L."/>
            <person name="Amenta M."/>
            <person name="Creus C.M."/>
        </authorList>
    </citation>
    <scope>NUCLEOTIDE SEQUENCE [LARGE SCALE GENOMIC DNA]</scope>
    <source>
        <strain evidence="2 10">Az19</strain>
    </source>
</reference>
<dbReference type="Proteomes" id="UP000027186">
    <property type="component" value="Chromosome"/>
</dbReference>
<dbReference type="KEGG" id="abq:ABAZ39_09430"/>
<accession>A0A5B0KQY6</accession>
<reference evidence="3 11" key="5">
    <citation type="submission" date="2024-11" db="EMBL/GenBank/DDBJ databases">
        <title>Draft genome sequences of two bacteria associated to sugarcane roots in Colombia.</title>
        <authorList>
            <person name="Pardo-Diaz S."/>
            <person name="Masmela-Mendoza J."/>
            <person name="Delgadillo-Duran P."/>
            <person name="Bautista E.J."/>
            <person name="Rojas-Tapias D.F."/>
        </authorList>
    </citation>
    <scope>NUCLEOTIDE SEQUENCE [LARGE SCALE GENOMIC DNA]</scope>
    <source>
        <strain evidence="3 11">Ap18</strain>
    </source>
</reference>